<keyword evidence="1" id="KW-0175">Coiled coil</keyword>
<proteinExistence type="predicted"/>
<protein>
    <submittedName>
        <fullName evidence="4">Rootletin-like</fullName>
    </submittedName>
</protein>
<dbReference type="GeneID" id="108675039"/>
<feature type="region of interest" description="Disordered" evidence="2">
    <location>
        <begin position="618"/>
        <end position="677"/>
    </location>
</feature>
<feature type="region of interest" description="Disordered" evidence="2">
    <location>
        <begin position="1249"/>
        <end position="1310"/>
    </location>
</feature>
<feature type="compositionally biased region" description="Basic and acidic residues" evidence="2">
    <location>
        <begin position="1061"/>
        <end position="1075"/>
    </location>
</feature>
<evidence type="ECO:0000256" key="1">
    <source>
        <dbReference type="SAM" id="Coils"/>
    </source>
</evidence>
<dbReference type="KEGG" id="hazt:108675039"/>
<accession>A0A8B7P091</accession>
<feature type="region of interest" description="Disordered" evidence="2">
    <location>
        <begin position="334"/>
        <end position="357"/>
    </location>
</feature>
<evidence type="ECO:0000256" key="2">
    <source>
        <dbReference type="SAM" id="MobiDB-lite"/>
    </source>
</evidence>
<keyword evidence="3" id="KW-1185">Reference proteome</keyword>
<feature type="coiled-coil region" evidence="1">
    <location>
        <begin position="927"/>
        <end position="969"/>
    </location>
</feature>
<evidence type="ECO:0000313" key="4">
    <source>
        <dbReference type="RefSeq" id="XP_018018511.1"/>
    </source>
</evidence>
<name>A0A8B7P091_HYAAZ</name>
<feature type="compositionally biased region" description="Polar residues" evidence="2">
    <location>
        <begin position="453"/>
        <end position="469"/>
    </location>
</feature>
<feature type="compositionally biased region" description="Polar residues" evidence="2">
    <location>
        <begin position="760"/>
        <end position="775"/>
    </location>
</feature>
<feature type="compositionally biased region" description="Basic and acidic residues" evidence="2">
    <location>
        <begin position="646"/>
        <end position="677"/>
    </location>
</feature>
<feature type="compositionally biased region" description="Basic and acidic residues" evidence="2">
    <location>
        <begin position="981"/>
        <end position="1015"/>
    </location>
</feature>
<reference evidence="4" key="1">
    <citation type="submission" date="2025-08" db="UniProtKB">
        <authorList>
            <consortium name="RefSeq"/>
        </authorList>
    </citation>
    <scope>IDENTIFICATION</scope>
    <source>
        <tissue evidence="4">Whole organism</tissue>
    </source>
</reference>
<dbReference type="RefSeq" id="XP_018018511.1">
    <property type="nucleotide sequence ID" value="XM_018163022.2"/>
</dbReference>
<feature type="compositionally biased region" description="Polar residues" evidence="2">
    <location>
        <begin position="334"/>
        <end position="350"/>
    </location>
</feature>
<feature type="coiled-coil region" evidence="1">
    <location>
        <begin position="821"/>
        <end position="899"/>
    </location>
</feature>
<feature type="compositionally biased region" description="Low complexity" evidence="2">
    <location>
        <begin position="45"/>
        <end position="61"/>
    </location>
</feature>
<feature type="region of interest" description="Disordered" evidence="2">
    <location>
        <begin position="433"/>
        <end position="520"/>
    </location>
</feature>
<sequence length="1310" mass="147500">MSSATPLIQKLTKALSASTPHLVDDDVSISSSSSFENLENEDFEPSVSASLSSSTPNLSPACATRQSSICKVYKHSLDSPISEEDGEFNTTSESIDPTMDHSSKKIQSSIKPVAQARKKSNEKARSDRNETPPIPPRVINISGPTNVCLPASVDLTSPIYKPIQRYSSASDRSDSKSPNRLAFMDPFITESSNRESSPFSRFIPQLPDRAVANYDRTRNFMRRNLKSPTFSSFRQSTRSLTSSALQSLRKSSRNLKSSLMSLTRAASMEAIDIPALPGARASALNISAPCIPRPVETFAYCPPSSIENVKLKSTQNKTKFSSLHKISKKERTDLNSATLFKPNSKTSTPEPSLPEETVPQLKSFKTFGGLDQNKRKKPSRKISLPDFHRSLGSLNGPYGQKDIIQPAVSLDSLNDLYVFSDAEVDEITSSIGRSLTSQPTRPKLATVEESQDSQESTIRINPRNRSNAVGNMPAEMKTGGNKTIQLDEGTAKHPMPTPVRKKKSTKAKAKDPPQLSNEKTKLSANSLPVKVLPTENQAPMPAIFSDKENAVDGEAQQKLSRRASFGSPMKSKLIVGMPIDERQAELQQKLLQCLKVKLDEYNIKGTVSPLPSPLFSVNLAPSPKQQPNDKNENLIGPSQNLVSDVSHGKEFRGKNNAKNEHKNDIDMQERKTQRENERQRIATVQAECHRREVKEKLVDIQEKRLQKNAVKSTMNEVVDFSEQVDQEVYNAEETSDPIVFEAKNLRIIESLNEEELLRGSKQQQQEDGQNLSVSESAELENYSEQEPKKMEETLEHSMVQSVKEPDQWNLQELEEWKNMKATELRNIKEKGKHLANKLEEQKALSNEDDDKKKELEKLIELKNRSLQLLKEKQERELALRREKEELDRNQKLLEETLQLKDLERKCAITLQNHKPSDREATKNTEAKHLYLKKLLEAELEKENEQKEELRQHELRQEQLRKELETQLKQQAISIQKIKSSQSEEEKLSVELDKRDGKSKEKDVISNSDAEGKVENPKASQNIRKQLMYHLEQRKLQQQMKLPKPQVTLDHKTGANSAINSKEGETQDIVPKKPVWDEDDGTEAVNTNISDFIGCELVRETEGYVDDEQPTSLTLLPPPENFSDAFLNGDYNDEFNVESTRDDAEIVSNDHVIVASSPAATRPSLKKRKSKLTKKVTFGDADTEINYYPKERAEEEEPEDEKDSQPHSDFNSFTLKRQKFKRNCTSESSASVNQFHEKADSDCLYENLSTKKPSDHYCKNAPPLPAKKNRVTNSTHKGPSPVAPPTLETAGVFRRRDVQESRPGEGDESFA</sequence>
<feature type="region of interest" description="Disordered" evidence="2">
    <location>
        <begin position="974"/>
        <end position="1018"/>
    </location>
</feature>
<feature type="compositionally biased region" description="Low complexity" evidence="2">
    <location>
        <begin position="28"/>
        <end position="37"/>
    </location>
</feature>
<feature type="compositionally biased region" description="Basic and acidic residues" evidence="2">
    <location>
        <begin position="119"/>
        <end position="130"/>
    </location>
</feature>
<feature type="region of interest" description="Disordered" evidence="2">
    <location>
        <begin position="758"/>
        <end position="787"/>
    </location>
</feature>
<organism evidence="3 4">
    <name type="scientific">Hyalella azteca</name>
    <name type="common">Amphipod</name>
    <dbReference type="NCBI Taxonomy" id="294128"/>
    <lineage>
        <taxon>Eukaryota</taxon>
        <taxon>Metazoa</taxon>
        <taxon>Ecdysozoa</taxon>
        <taxon>Arthropoda</taxon>
        <taxon>Crustacea</taxon>
        <taxon>Multicrustacea</taxon>
        <taxon>Malacostraca</taxon>
        <taxon>Eumalacostraca</taxon>
        <taxon>Peracarida</taxon>
        <taxon>Amphipoda</taxon>
        <taxon>Senticaudata</taxon>
        <taxon>Talitrida</taxon>
        <taxon>Talitroidea</taxon>
        <taxon>Hyalellidae</taxon>
        <taxon>Hyalella</taxon>
    </lineage>
</organism>
<feature type="region of interest" description="Disordered" evidence="2">
    <location>
        <begin position="1054"/>
        <end position="1081"/>
    </location>
</feature>
<feature type="region of interest" description="Disordered" evidence="2">
    <location>
        <begin position="80"/>
        <end position="139"/>
    </location>
</feature>
<feature type="region of interest" description="Disordered" evidence="2">
    <location>
        <begin position="22"/>
        <end position="61"/>
    </location>
</feature>
<evidence type="ECO:0000313" key="3">
    <source>
        <dbReference type="Proteomes" id="UP000694843"/>
    </source>
</evidence>
<gene>
    <name evidence="4" type="primary">LOC108675039</name>
</gene>
<dbReference type="Proteomes" id="UP000694843">
    <property type="component" value="Unplaced"/>
</dbReference>
<feature type="region of interest" description="Disordered" evidence="2">
    <location>
        <begin position="1182"/>
        <end position="1215"/>
    </location>
</feature>
<feature type="compositionally biased region" description="Basic and acidic residues" evidence="2">
    <location>
        <begin position="1293"/>
        <end position="1304"/>
    </location>
</feature>